<dbReference type="InterPro" id="IPR010540">
    <property type="entry name" value="CmpB_TMEM229"/>
</dbReference>
<keyword evidence="3 5" id="KW-1133">Transmembrane helix</keyword>
<keyword evidence="4 5" id="KW-0472">Membrane</keyword>
<comment type="subcellular location">
    <subcellularLocation>
        <location evidence="1">Membrane</location>
        <topology evidence="1">Multi-pass membrane protein</topology>
    </subcellularLocation>
</comment>
<evidence type="ECO:0000313" key="6">
    <source>
        <dbReference type="EMBL" id="SDZ02516.1"/>
    </source>
</evidence>
<feature type="transmembrane region" description="Helical" evidence="5">
    <location>
        <begin position="48"/>
        <end position="70"/>
    </location>
</feature>
<dbReference type="PANTHER" id="PTHR31746:SF3">
    <property type="entry name" value="TRANSMEMBRANE PROTEIN 229B"/>
    <property type="match status" value="1"/>
</dbReference>
<dbReference type="GO" id="GO:0016020">
    <property type="term" value="C:membrane"/>
    <property type="evidence" value="ECO:0007669"/>
    <property type="project" value="UniProtKB-SubCell"/>
</dbReference>
<evidence type="ECO:0000256" key="3">
    <source>
        <dbReference type="ARBA" id="ARBA00022989"/>
    </source>
</evidence>
<evidence type="ECO:0000313" key="7">
    <source>
        <dbReference type="Proteomes" id="UP000198625"/>
    </source>
</evidence>
<evidence type="ECO:0000256" key="1">
    <source>
        <dbReference type="ARBA" id="ARBA00004141"/>
    </source>
</evidence>
<accession>A0A1H3PNA7</accession>
<sequence>MEVFWTGFHSLLSGNLNLISSTSIWMFFIYGGAVFLEPIHNKIRRYNIFLRGIIWALLIFIIEFISGFVLEQLVGSCPWDYRSSTSYTIRGYIRFDYFPAWFVVGLTFEKIHDFLDEKLEKIM</sequence>
<evidence type="ECO:0000256" key="4">
    <source>
        <dbReference type="ARBA" id="ARBA00023136"/>
    </source>
</evidence>
<gene>
    <name evidence="6" type="ORF">SAMN05660462_01576</name>
</gene>
<keyword evidence="2 5" id="KW-0812">Transmembrane</keyword>
<dbReference type="PANTHER" id="PTHR31746">
    <property type="entry name" value="TRANSMEMBRANE PROTEIN 229 FAMILY MEMBER"/>
    <property type="match status" value="1"/>
</dbReference>
<reference evidence="7" key="1">
    <citation type="submission" date="2016-10" db="EMBL/GenBank/DDBJ databases">
        <authorList>
            <person name="Varghese N."/>
            <person name="Submissions S."/>
        </authorList>
    </citation>
    <scope>NUCLEOTIDE SEQUENCE [LARGE SCALE GENOMIC DNA]</scope>
    <source>
        <strain evidence="7">DSM 21650</strain>
    </source>
</reference>
<evidence type="ECO:0000256" key="2">
    <source>
        <dbReference type="ARBA" id="ARBA00022692"/>
    </source>
</evidence>
<protein>
    <submittedName>
        <fullName evidence="6">Putative ABC-transporter type IV</fullName>
    </submittedName>
</protein>
<organism evidence="6 7">
    <name type="scientific">Proteiniborus ethanoligenes</name>
    <dbReference type="NCBI Taxonomy" id="415015"/>
    <lineage>
        <taxon>Bacteria</taxon>
        <taxon>Bacillati</taxon>
        <taxon>Bacillota</taxon>
        <taxon>Clostridia</taxon>
        <taxon>Eubacteriales</taxon>
        <taxon>Proteiniborus</taxon>
    </lineage>
</organism>
<keyword evidence="7" id="KW-1185">Reference proteome</keyword>
<evidence type="ECO:0000256" key="5">
    <source>
        <dbReference type="SAM" id="Phobius"/>
    </source>
</evidence>
<dbReference type="Pfam" id="PF06541">
    <property type="entry name" value="ABC_trans_CmpB"/>
    <property type="match status" value="1"/>
</dbReference>
<name>A0A1H3PNA7_9FIRM</name>
<dbReference type="AlphaFoldDB" id="A0A1H3PNA7"/>
<dbReference type="EMBL" id="FNQE01000015">
    <property type="protein sequence ID" value="SDZ02516.1"/>
    <property type="molecule type" value="Genomic_DNA"/>
</dbReference>
<proteinExistence type="predicted"/>
<dbReference type="Proteomes" id="UP000198625">
    <property type="component" value="Unassembled WGS sequence"/>
</dbReference>
<feature type="transmembrane region" description="Helical" evidence="5">
    <location>
        <begin position="16"/>
        <end position="36"/>
    </location>
</feature>
<dbReference type="STRING" id="415015.SAMN05660462_01576"/>